<keyword evidence="2" id="KW-0812">Transmembrane</keyword>
<name>A0A841D6H7_PLAVE</name>
<evidence type="ECO:0000313" key="5">
    <source>
        <dbReference type="EMBL" id="MBB5964104.1"/>
    </source>
</evidence>
<dbReference type="NCBIfam" id="NF038357">
    <property type="entry name" value="BN6_48550_fam"/>
    <property type="match status" value="1"/>
</dbReference>
<dbReference type="RefSeq" id="WP_184942686.1">
    <property type="nucleotide sequence ID" value="NZ_BAAAWZ010000001.1"/>
</dbReference>
<reference evidence="5 6" key="1">
    <citation type="submission" date="2020-08" db="EMBL/GenBank/DDBJ databases">
        <title>Genomic Encyclopedia of Type Strains, Phase III (KMG-III): the genomes of soil and plant-associated and newly described type strains.</title>
        <authorList>
            <person name="Whitman W."/>
        </authorList>
    </citation>
    <scope>NUCLEOTIDE SEQUENCE [LARGE SCALE GENOMIC DNA]</scope>
    <source>
        <strain evidence="5 6">CECT 3303</strain>
    </source>
</reference>
<feature type="domain" description="CASPASE and TPR Repeat-Associated C-terminal" evidence="4">
    <location>
        <begin position="200"/>
        <end position="337"/>
    </location>
</feature>
<protein>
    <submittedName>
        <fullName evidence="5">Uncharacterized protein</fullName>
    </submittedName>
</protein>
<keyword evidence="6" id="KW-1185">Reference proteome</keyword>
<feature type="region of interest" description="Disordered" evidence="1">
    <location>
        <begin position="486"/>
        <end position="505"/>
    </location>
</feature>
<dbReference type="Pfam" id="PF20269">
    <property type="entry name" value="CATRA-N"/>
    <property type="match status" value="1"/>
</dbReference>
<dbReference type="EMBL" id="JACHJJ010000010">
    <property type="protein sequence ID" value="MBB5964104.1"/>
    <property type="molecule type" value="Genomic_DNA"/>
</dbReference>
<dbReference type="Pfam" id="PF20270">
    <property type="entry name" value="CATRA-C"/>
    <property type="match status" value="1"/>
</dbReference>
<feature type="transmembrane region" description="Helical" evidence="2">
    <location>
        <begin position="359"/>
        <end position="380"/>
    </location>
</feature>
<dbReference type="AlphaFoldDB" id="A0A841D6H7"/>
<proteinExistence type="predicted"/>
<feature type="transmembrane region" description="Helical" evidence="2">
    <location>
        <begin position="392"/>
        <end position="413"/>
    </location>
</feature>
<feature type="domain" description="CASPASE and TPR Repeat-Associated N-terminal" evidence="3">
    <location>
        <begin position="8"/>
        <end position="194"/>
    </location>
</feature>
<feature type="transmembrane region" description="Helical" evidence="2">
    <location>
        <begin position="456"/>
        <end position="478"/>
    </location>
</feature>
<evidence type="ECO:0000256" key="2">
    <source>
        <dbReference type="SAM" id="Phobius"/>
    </source>
</evidence>
<keyword evidence="2" id="KW-1133">Transmembrane helix</keyword>
<evidence type="ECO:0000313" key="6">
    <source>
        <dbReference type="Proteomes" id="UP000562352"/>
    </source>
</evidence>
<evidence type="ECO:0000259" key="3">
    <source>
        <dbReference type="Pfam" id="PF20269"/>
    </source>
</evidence>
<feature type="transmembrane region" description="Helical" evidence="2">
    <location>
        <begin position="425"/>
        <end position="444"/>
    </location>
</feature>
<dbReference type="InterPro" id="IPR046923">
    <property type="entry name" value="CATRA-C"/>
</dbReference>
<evidence type="ECO:0000256" key="1">
    <source>
        <dbReference type="SAM" id="MobiDB-lite"/>
    </source>
</evidence>
<keyword evidence="2" id="KW-0472">Membrane</keyword>
<evidence type="ECO:0000259" key="4">
    <source>
        <dbReference type="Pfam" id="PF20270"/>
    </source>
</evidence>
<dbReference type="InterPro" id="IPR046922">
    <property type="entry name" value="CATRA-N"/>
</dbReference>
<organism evidence="5 6">
    <name type="scientific">Planomonospora venezuelensis</name>
    <dbReference type="NCBI Taxonomy" id="1999"/>
    <lineage>
        <taxon>Bacteria</taxon>
        <taxon>Bacillati</taxon>
        <taxon>Actinomycetota</taxon>
        <taxon>Actinomycetes</taxon>
        <taxon>Streptosporangiales</taxon>
        <taxon>Streptosporangiaceae</taxon>
        <taxon>Planomonospora</taxon>
    </lineage>
</organism>
<comment type="caution">
    <text evidence="5">The sequence shown here is derived from an EMBL/GenBank/DDBJ whole genome shotgun (WGS) entry which is preliminary data.</text>
</comment>
<gene>
    <name evidence="5" type="ORF">FHS22_003387</name>
</gene>
<accession>A0A841D6H7</accession>
<sequence>MTRIREQALLVHAFTAVGDDGDSWREPVRRLWQIFLDLGEARAISPHTALDVPAELPPAGRFTVLTAAEIPGRGTYQAVLYREHDVIGLMVMLAAEEAKGWDFLDGQWPHEASGGLGTARIHLGVTVPRRLRLRRTRDVLPDRLGPGPVWSRGGITVRELPSARAPRRPATRRLVVLAEPGDEEEMYTWTWSSGAAELRPFGRYLLHSAKMRWAWWLILNEDRFRRVSVEVDTLTDRLAGLLHDAAARGGRVTTAELAHGQAAVVSAVSGNAGLVTALRDLRTIRLSVKIAAENMRAAIREDAAAGTFLDHDRRLSDRLAEQLDADIVYVEATRDSATDVAQAARTMIEERLRHREQRLTLLQASLLGALLMALGAIQSLDYRVPLPSRSQAPVIVLLAALALTAPPIVHRFASSPARLNATDRILTALSGGALGWFACSVATYGSGRPPLPPVQALAASSAGAALLLVTLHLAWWLLRRRTTPHSRHRSRQSSPAEPGAGSVRS</sequence>
<dbReference type="Proteomes" id="UP000562352">
    <property type="component" value="Unassembled WGS sequence"/>
</dbReference>